<evidence type="ECO:0000259" key="1">
    <source>
        <dbReference type="Pfam" id="PF07583"/>
    </source>
</evidence>
<evidence type="ECO:0008006" key="4">
    <source>
        <dbReference type="Google" id="ProtNLM"/>
    </source>
</evidence>
<feature type="domain" description="DUF1549" evidence="1">
    <location>
        <begin position="45"/>
        <end position="259"/>
    </location>
</feature>
<protein>
    <recommendedName>
        <fullName evidence="4">Cytochrome c domain-containing protein</fullName>
    </recommendedName>
</protein>
<reference evidence="3" key="1">
    <citation type="submission" date="2020-02" db="EMBL/GenBank/DDBJ databases">
        <authorList>
            <person name="Meier V. D."/>
        </authorList>
    </citation>
    <scope>NUCLEOTIDE SEQUENCE</scope>
    <source>
        <strain evidence="3">AVDCRST_MAG64</strain>
    </source>
</reference>
<dbReference type="AlphaFoldDB" id="A0A6J4PXT6"/>
<dbReference type="Pfam" id="PF07587">
    <property type="entry name" value="PSD1"/>
    <property type="match status" value="1"/>
</dbReference>
<dbReference type="Pfam" id="PF07583">
    <property type="entry name" value="PSCyt2"/>
    <property type="match status" value="1"/>
</dbReference>
<proteinExistence type="predicted"/>
<name>A0A6J4PXT6_9BACT</name>
<dbReference type="InterPro" id="IPR011444">
    <property type="entry name" value="DUF1549"/>
</dbReference>
<organism evidence="3">
    <name type="scientific">uncultured Phycisphaerae bacterium</name>
    <dbReference type="NCBI Taxonomy" id="904963"/>
    <lineage>
        <taxon>Bacteria</taxon>
        <taxon>Pseudomonadati</taxon>
        <taxon>Planctomycetota</taxon>
        <taxon>Phycisphaerae</taxon>
        <taxon>environmental samples</taxon>
    </lineage>
</organism>
<evidence type="ECO:0000313" key="3">
    <source>
        <dbReference type="EMBL" id="CAA9427640.1"/>
    </source>
</evidence>
<dbReference type="PANTHER" id="PTHR35889">
    <property type="entry name" value="CYCLOINULO-OLIGOSACCHARIDE FRUCTANOTRANSFERASE-RELATED"/>
    <property type="match status" value="1"/>
</dbReference>
<feature type="domain" description="DUF1553" evidence="2">
    <location>
        <begin position="390"/>
        <end position="639"/>
    </location>
</feature>
<evidence type="ECO:0000259" key="2">
    <source>
        <dbReference type="Pfam" id="PF07587"/>
    </source>
</evidence>
<dbReference type="EMBL" id="CADCUQ010000754">
    <property type="protein sequence ID" value="CAA9427640.1"/>
    <property type="molecule type" value="Genomic_DNA"/>
</dbReference>
<gene>
    <name evidence="3" type="ORF">AVDCRST_MAG64-3314</name>
</gene>
<accession>A0A6J4PXT6</accession>
<sequence length="675" mass="73845">MLTVCAAAASSASAAEPAGGHWAFRPVRSHAPPEVRDGAWATNDVDRFVLATLERERLTPAPEADRRTLIRRATFDLTGLPPTPEEVDAFTKDAAPDAYEKLVDRLLASPRYGERWGRYWLDLARYADTNGSDENYAYPNAWRYRDYVIRAFNADKPYDRFVAEQVAGDLLPPSSLGGDDERAAQDRLIATGFLVLGPKLLAEQDKAKLVMDVVDEQIDVVGQTFLGLSLGCARCHDHKFDPVSIVDYYALAGVFKSTRTMGDLGFVSLWNERELPSGAHRAAAADHEKNVAALKAQSDSLVRQAGGELPNLVADSNRLAELRGLIAALEAAPPAPPTAMAVAAGDVQDVPVHVRGSHLTLAPAPTPRGMIRTLDASLPPPPPVDPAQSGRLELAGWLTHPANPLTGRVMVNRIWQGHFGAGIVSTPSNFGLRGAPPTHPELLDWLAAEFVRGGWSVKRMHRLVMLSSTYRMSSTPNERARADDPENRHLARQNRRRLEAEPIRDALFAVAGNLDLTAHAGFDIPTKERYARLPATDPVFLSNRRAVYLPVVRSGLYEMFGIFDYVDAGVHLPRRPVTTVPQQALFMLNSELAGRQAEALAKRLMAEVSDDESARIGRAYELLYARPPTAEETSRGLAYLAAAPVAAPEENAKRVAAWTSLCRVLFAANEFVYVN</sequence>
<dbReference type="InterPro" id="IPR022655">
    <property type="entry name" value="DUF1553"/>
</dbReference>
<dbReference type="PANTHER" id="PTHR35889:SF3">
    <property type="entry name" value="F-BOX DOMAIN-CONTAINING PROTEIN"/>
    <property type="match status" value="1"/>
</dbReference>